<dbReference type="CDD" id="cd00054">
    <property type="entry name" value="EGF_CA"/>
    <property type="match status" value="1"/>
</dbReference>
<evidence type="ECO:0000256" key="1">
    <source>
        <dbReference type="ARBA" id="ARBA00004479"/>
    </source>
</evidence>
<dbReference type="FunFam" id="2.10.25.10:FF:000003">
    <property type="entry name" value="fibrillin-1 isoform X1"/>
    <property type="match status" value="1"/>
</dbReference>
<keyword evidence="10" id="KW-0325">Glycoprotein</keyword>
<reference evidence="13 14" key="2">
    <citation type="submission" date="2019-01" db="EMBL/GenBank/DDBJ databases">
        <title>The decoding of complex shrimp genome reveals the adaptation for benthos swimmer, frequently molting mechanism and breeding impact on genome.</title>
        <authorList>
            <person name="Sun Y."/>
            <person name="Gao Y."/>
            <person name="Yu Y."/>
        </authorList>
    </citation>
    <scope>NUCLEOTIDE SEQUENCE [LARGE SCALE GENOMIC DNA]</scope>
    <source>
        <tissue evidence="13">Muscle</tissue>
    </source>
</reference>
<dbReference type="InterPro" id="IPR018097">
    <property type="entry name" value="EGF_Ca-bd_CS"/>
</dbReference>
<feature type="domain" description="EGF-like" evidence="12">
    <location>
        <begin position="64"/>
        <end position="103"/>
    </location>
</feature>
<evidence type="ECO:0000313" key="14">
    <source>
        <dbReference type="Proteomes" id="UP000283509"/>
    </source>
</evidence>
<keyword evidence="9 11" id="KW-1015">Disulfide bond</keyword>
<dbReference type="PRINTS" id="PR00907">
    <property type="entry name" value="THRMBOMODULN"/>
</dbReference>
<dbReference type="PANTHER" id="PTHR14789">
    <property type="entry name" value="CHONDROLECTIN VARIANT CHODLFDELTAE"/>
    <property type="match status" value="1"/>
</dbReference>
<dbReference type="PROSITE" id="PS00010">
    <property type="entry name" value="ASX_HYDROXYL"/>
    <property type="match status" value="1"/>
</dbReference>
<dbReference type="InterPro" id="IPR009030">
    <property type="entry name" value="Growth_fac_rcpt_cys_sf"/>
</dbReference>
<comment type="caution">
    <text evidence="11">Lacks conserved residue(s) required for the propagation of feature annotation.</text>
</comment>
<keyword evidence="2 11" id="KW-0245">EGF-like domain</keyword>
<keyword evidence="4" id="KW-0732">Signal</keyword>
<evidence type="ECO:0000256" key="8">
    <source>
        <dbReference type="ARBA" id="ARBA00023136"/>
    </source>
</evidence>
<evidence type="ECO:0000256" key="2">
    <source>
        <dbReference type="ARBA" id="ARBA00022536"/>
    </source>
</evidence>
<dbReference type="GO" id="GO:0016020">
    <property type="term" value="C:membrane"/>
    <property type="evidence" value="ECO:0007669"/>
    <property type="project" value="UniProtKB-SubCell"/>
</dbReference>
<evidence type="ECO:0000256" key="7">
    <source>
        <dbReference type="ARBA" id="ARBA00022989"/>
    </source>
</evidence>
<reference evidence="13 14" key="1">
    <citation type="submission" date="2018-04" db="EMBL/GenBank/DDBJ databases">
        <authorList>
            <person name="Zhang X."/>
            <person name="Yuan J."/>
            <person name="Li F."/>
            <person name="Xiang J."/>
        </authorList>
    </citation>
    <scope>NUCLEOTIDE SEQUENCE [LARGE SCALE GENOMIC DNA]</scope>
    <source>
        <tissue evidence="13">Muscle</tissue>
    </source>
</reference>
<accession>A0A423SHM2</accession>
<dbReference type="AlphaFoldDB" id="A0A423SHM2"/>
<dbReference type="InterPro" id="IPR001881">
    <property type="entry name" value="EGF-like_Ca-bd_dom"/>
</dbReference>
<dbReference type="Proteomes" id="UP000283509">
    <property type="component" value="Unassembled WGS sequence"/>
</dbReference>
<dbReference type="PROSITE" id="PS01187">
    <property type="entry name" value="EGF_CA"/>
    <property type="match status" value="1"/>
</dbReference>
<comment type="caution">
    <text evidence="13">The sequence shown here is derived from an EMBL/GenBank/DDBJ whole genome shotgun (WGS) entry which is preliminary data.</text>
</comment>
<evidence type="ECO:0000256" key="6">
    <source>
        <dbReference type="ARBA" id="ARBA00022737"/>
    </source>
</evidence>
<dbReference type="PROSITE" id="PS50026">
    <property type="entry name" value="EGF_3"/>
    <property type="match status" value="1"/>
</dbReference>
<evidence type="ECO:0000256" key="10">
    <source>
        <dbReference type="ARBA" id="ARBA00023180"/>
    </source>
</evidence>
<dbReference type="PROSITE" id="PS01186">
    <property type="entry name" value="EGF_2"/>
    <property type="match status" value="1"/>
</dbReference>
<protein>
    <submittedName>
        <fullName evidence="13">Putative multiple epidermal growth factor-like domains protein 6</fullName>
    </submittedName>
</protein>
<sequence>MKNSASVVAARYRLGRDSRRCEVVDPCQVDNGGCQHRCEAMDRRPQCTCPEGLKLADDQRNCIDVDECQMPGICSQQCRNTWGSYTCLCNTGYQLGTDHKSCYSK</sequence>
<dbReference type="GO" id="GO:0005509">
    <property type="term" value="F:calcium ion binding"/>
    <property type="evidence" value="ECO:0007669"/>
    <property type="project" value="InterPro"/>
</dbReference>
<comment type="subcellular location">
    <subcellularLocation>
        <location evidence="1">Membrane</location>
        <topology evidence="1">Single-pass type I membrane protein</topology>
    </subcellularLocation>
</comment>
<dbReference type="SMART" id="SM00179">
    <property type="entry name" value="EGF_CA"/>
    <property type="match status" value="2"/>
</dbReference>
<evidence type="ECO:0000256" key="9">
    <source>
        <dbReference type="ARBA" id="ARBA00023157"/>
    </source>
</evidence>
<dbReference type="SUPFAM" id="SSF57184">
    <property type="entry name" value="Growth factor receptor domain"/>
    <property type="match status" value="1"/>
</dbReference>
<dbReference type="InterPro" id="IPR000152">
    <property type="entry name" value="EGF-type_Asp/Asn_hydroxyl_site"/>
</dbReference>
<evidence type="ECO:0000313" key="13">
    <source>
        <dbReference type="EMBL" id="ROT63665.1"/>
    </source>
</evidence>
<dbReference type="EMBL" id="QCYY01003401">
    <property type="protein sequence ID" value="ROT63665.1"/>
    <property type="molecule type" value="Genomic_DNA"/>
</dbReference>
<evidence type="ECO:0000256" key="11">
    <source>
        <dbReference type="PROSITE-ProRule" id="PRU00076"/>
    </source>
</evidence>
<dbReference type="STRING" id="6689.A0A423SHM2"/>
<keyword evidence="14" id="KW-1185">Reference proteome</keyword>
<evidence type="ECO:0000259" key="12">
    <source>
        <dbReference type="PROSITE" id="PS50026"/>
    </source>
</evidence>
<dbReference type="Pfam" id="PF14670">
    <property type="entry name" value="FXa_inhibition"/>
    <property type="match status" value="1"/>
</dbReference>
<evidence type="ECO:0000256" key="4">
    <source>
        <dbReference type="ARBA" id="ARBA00022729"/>
    </source>
</evidence>
<evidence type="ECO:0000256" key="3">
    <source>
        <dbReference type="ARBA" id="ARBA00022692"/>
    </source>
</evidence>
<evidence type="ECO:0000256" key="5">
    <source>
        <dbReference type="ARBA" id="ARBA00022734"/>
    </source>
</evidence>
<proteinExistence type="predicted"/>
<dbReference type="SMART" id="SM00181">
    <property type="entry name" value="EGF"/>
    <property type="match status" value="2"/>
</dbReference>
<dbReference type="Gene3D" id="2.10.25.10">
    <property type="entry name" value="Laminin"/>
    <property type="match status" value="2"/>
</dbReference>
<keyword evidence="8" id="KW-0472">Membrane</keyword>
<dbReference type="InterPro" id="IPR049883">
    <property type="entry name" value="NOTCH1_EGF-like"/>
</dbReference>
<gene>
    <name evidence="13" type="ORF">C7M84_018451</name>
</gene>
<dbReference type="InterPro" id="IPR051505">
    <property type="entry name" value="C-type_lectin_domain"/>
</dbReference>
<dbReference type="Pfam" id="PF07645">
    <property type="entry name" value="EGF_CA"/>
    <property type="match status" value="1"/>
</dbReference>
<dbReference type="InterPro" id="IPR000742">
    <property type="entry name" value="EGF"/>
</dbReference>
<dbReference type="OrthoDB" id="6343957at2759"/>
<keyword evidence="6" id="KW-0677">Repeat</keyword>
<keyword evidence="7" id="KW-1133">Transmembrane helix</keyword>
<feature type="disulfide bond" evidence="11">
    <location>
        <begin position="68"/>
        <end position="78"/>
    </location>
</feature>
<dbReference type="FunFam" id="2.10.25.10:FF:000037">
    <property type="entry name" value="Signal peptide, CUB domain and EGF-like domain-containing 2"/>
    <property type="match status" value="1"/>
</dbReference>
<keyword evidence="3" id="KW-0812">Transmembrane</keyword>
<organism evidence="13 14">
    <name type="scientific">Penaeus vannamei</name>
    <name type="common">Whiteleg shrimp</name>
    <name type="synonym">Litopenaeus vannamei</name>
    <dbReference type="NCBI Taxonomy" id="6689"/>
    <lineage>
        <taxon>Eukaryota</taxon>
        <taxon>Metazoa</taxon>
        <taxon>Ecdysozoa</taxon>
        <taxon>Arthropoda</taxon>
        <taxon>Crustacea</taxon>
        <taxon>Multicrustacea</taxon>
        <taxon>Malacostraca</taxon>
        <taxon>Eumalacostraca</taxon>
        <taxon>Eucarida</taxon>
        <taxon>Decapoda</taxon>
        <taxon>Dendrobranchiata</taxon>
        <taxon>Penaeoidea</taxon>
        <taxon>Penaeidae</taxon>
        <taxon>Penaeus</taxon>
    </lineage>
</organism>
<dbReference type="GO" id="GO:0030246">
    <property type="term" value="F:carbohydrate binding"/>
    <property type="evidence" value="ECO:0007669"/>
    <property type="project" value="UniProtKB-KW"/>
</dbReference>
<name>A0A423SHM2_PENVA</name>
<keyword evidence="5" id="KW-0430">Lectin</keyword>